<evidence type="ECO:0000256" key="1">
    <source>
        <dbReference type="SAM" id="Phobius"/>
    </source>
</evidence>
<keyword evidence="1" id="KW-0472">Membrane</keyword>
<gene>
    <name evidence="2" type="ORF">Satyrvirus29_2</name>
</gene>
<dbReference type="EMBL" id="MK072465">
    <property type="protein sequence ID" value="AYV85661.1"/>
    <property type="molecule type" value="Genomic_DNA"/>
</dbReference>
<reference evidence="2" key="1">
    <citation type="submission" date="2018-10" db="EMBL/GenBank/DDBJ databases">
        <title>Hidden diversity of soil giant viruses.</title>
        <authorList>
            <person name="Schulz F."/>
            <person name="Alteio L."/>
            <person name="Goudeau D."/>
            <person name="Ryan E.M."/>
            <person name="Malmstrom R.R."/>
            <person name="Blanchard J."/>
            <person name="Woyke T."/>
        </authorList>
    </citation>
    <scope>NUCLEOTIDE SEQUENCE</scope>
    <source>
        <strain evidence="2">SAV1</strain>
    </source>
</reference>
<keyword evidence="1" id="KW-1133">Transmembrane helix</keyword>
<proteinExistence type="predicted"/>
<sequence>MKHHKIVLRDNFSGISRNRVSKYMGTTFDEGSWFACVDYLENKIIKKVKNLLVESIICDDVLKIKNYITENNINESYNLNFYPKTYLRSLVIEIVQNDISTNGIKISKQILVNFNLILNFLVILYVKKFYNIVEFS</sequence>
<organism evidence="2">
    <name type="scientific">Satyrvirus sp</name>
    <dbReference type="NCBI Taxonomy" id="2487771"/>
    <lineage>
        <taxon>Viruses</taxon>
        <taxon>Varidnaviria</taxon>
        <taxon>Bamfordvirae</taxon>
        <taxon>Nucleocytoviricota</taxon>
        <taxon>Megaviricetes</taxon>
        <taxon>Imitervirales</taxon>
        <taxon>Mimiviridae</taxon>
        <taxon>Megamimivirinae</taxon>
    </lineage>
</organism>
<name>A0A3G5AH80_9VIRU</name>
<evidence type="ECO:0000313" key="2">
    <source>
        <dbReference type="EMBL" id="AYV85661.1"/>
    </source>
</evidence>
<feature type="transmembrane region" description="Helical" evidence="1">
    <location>
        <begin position="110"/>
        <end position="126"/>
    </location>
</feature>
<keyword evidence="1" id="KW-0812">Transmembrane</keyword>
<accession>A0A3G5AH80</accession>
<protein>
    <submittedName>
        <fullName evidence="2">Uncharacterized protein</fullName>
    </submittedName>
</protein>